<evidence type="ECO:0000313" key="2">
    <source>
        <dbReference type="Proteomes" id="UP000553766"/>
    </source>
</evidence>
<dbReference type="SUPFAM" id="SSF53187">
    <property type="entry name" value="Zn-dependent exopeptidases"/>
    <property type="match status" value="1"/>
</dbReference>
<evidence type="ECO:0000313" key="1">
    <source>
        <dbReference type="EMBL" id="MBB5515000.1"/>
    </source>
</evidence>
<dbReference type="EMBL" id="JACIJS010000003">
    <property type="protein sequence ID" value="MBB5515000.1"/>
    <property type="molecule type" value="Genomic_DNA"/>
</dbReference>
<reference evidence="1 2" key="1">
    <citation type="submission" date="2020-08" db="EMBL/GenBank/DDBJ databases">
        <title>Genomic Encyclopedia of Type Strains, Phase IV (KMG-IV): sequencing the most valuable type-strain genomes for metagenomic binning, comparative biology and taxonomic classification.</title>
        <authorList>
            <person name="Goeker M."/>
        </authorList>
    </citation>
    <scope>NUCLEOTIDE SEQUENCE [LARGE SCALE GENOMIC DNA]</scope>
    <source>
        <strain evidence="1 2">DSM 103377</strain>
    </source>
</reference>
<gene>
    <name evidence="1" type="ORF">FHS89_001010</name>
</gene>
<dbReference type="Gene3D" id="3.40.630.40">
    <property type="entry name" value="Zn-dependent exopeptidases"/>
    <property type="match status" value="1"/>
</dbReference>
<dbReference type="PIRSF" id="PIRSF029730">
    <property type="entry name" value="UCP029730"/>
    <property type="match status" value="1"/>
</dbReference>
<sequence length="276" mass="29964">MQERTSCGVKDLSTSHPAVLYTPGAAGSRVIVICDHASNAVPPEIGGGDLGLPPEDMARHIAYDVGALGVARVLAARLGATLIAARWSRLVIDPNRAADDPTLVRRIYDGSIIPANRHARAEEVARRKAAYYAPYHQAIEDEIAAVTATGQVPVIVSVHSFTPQFKDRPPRPWHIGILWDEVDGRIAQPLMHRLRAEGDLSVGENEPYAGVFGGDTLDTHALSRGLPNTLVEIRNDLIEDAAGQKAWADRLALHLSDILCHPETARLFTDEIEAHK</sequence>
<comment type="caution">
    <text evidence="1">The sequence shown here is derived from an EMBL/GenBank/DDBJ whole genome shotgun (WGS) entry which is preliminary data.</text>
</comment>
<keyword evidence="2" id="KW-1185">Reference proteome</keyword>
<name>A0A840WUW8_9RHOB</name>
<organism evidence="1 2">
    <name type="scientific">Rubricella aquisinus</name>
    <dbReference type="NCBI Taxonomy" id="2028108"/>
    <lineage>
        <taxon>Bacteria</taxon>
        <taxon>Pseudomonadati</taxon>
        <taxon>Pseudomonadota</taxon>
        <taxon>Alphaproteobacteria</taxon>
        <taxon>Rhodobacterales</taxon>
        <taxon>Paracoccaceae</taxon>
        <taxon>Rubricella</taxon>
    </lineage>
</organism>
<dbReference type="GO" id="GO:0016787">
    <property type="term" value="F:hydrolase activity"/>
    <property type="evidence" value="ECO:0007669"/>
    <property type="project" value="UniProtKB-KW"/>
</dbReference>
<accession>A0A840WUW8</accession>
<dbReference type="AlphaFoldDB" id="A0A840WUW8"/>
<dbReference type="InterPro" id="IPR007709">
    <property type="entry name" value="N-FG_amidohydro"/>
</dbReference>
<proteinExistence type="predicted"/>
<dbReference type="Pfam" id="PF05013">
    <property type="entry name" value="FGase"/>
    <property type="match status" value="1"/>
</dbReference>
<dbReference type="Proteomes" id="UP000553766">
    <property type="component" value="Unassembled WGS sequence"/>
</dbReference>
<protein>
    <submittedName>
        <fullName evidence="1">Putative N-formylglutamate amidohydrolase</fullName>
    </submittedName>
</protein>
<dbReference type="InterPro" id="IPR011227">
    <property type="entry name" value="UCP029730"/>
</dbReference>
<keyword evidence="1" id="KW-0378">Hydrolase</keyword>